<evidence type="ECO:0000256" key="12">
    <source>
        <dbReference type="ARBA" id="ARBA00041614"/>
    </source>
</evidence>
<keyword evidence="6" id="KW-0964">Secreted</keyword>
<dbReference type="InterPro" id="IPR041447">
    <property type="entry name" value="Mannosidase_ig"/>
</dbReference>
<dbReference type="InterPro" id="IPR054593">
    <property type="entry name" value="Beta-mannosidase-like_N2"/>
</dbReference>
<dbReference type="EMBL" id="CP034248">
    <property type="protein sequence ID" value="AZK46330.1"/>
    <property type="molecule type" value="Genomic_DNA"/>
</dbReference>
<keyword evidence="9" id="KW-0326">Glycosidase</keyword>
<dbReference type="SUPFAM" id="SSF51445">
    <property type="entry name" value="(Trans)glycosidases"/>
    <property type="match status" value="1"/>
</dbReference>
<dbReference type="EC" id="3.2.1.25" evidence="5"/>
<dbReference type="Gene3D" id="2.60.120.260">
    <property type="entry name" value="Galactose-binding domain-like"/>
    <property type="match status" value="1"/>
</dbReference>
<dbReference type="InterPro" id="IPR050887">
    <property type="entry name" value="Beta-mannosidase_GH2"/>
</dbReference>
<dbReference type="InterPro" id="IPR036156">
    <property type="entry name" value="Beta-gal/glucu_dom_sf"/>
</dbReference>
<dbReference type="GO" id="GO:0004567">
    <property type="term" value="F:beta-mannosidase activity"/>
    <property type="evidence" value="ECO:0007669"/>
    <property type="project" value="UniProtKB-EC"/>
</dbReference>
<evidence type="ECO:0000256" key="3">
    <source>
        <dbReference type="ARBA" id="ARBA00004740"/>
    </source>
</evidence>
<evidence type="ECO:0000256" key="10">
    <source>
        <dbReference type="ARBA" id="ARBA00038429"/>
    </source>
</evidence>
<keyword evidence="8" id="KW-0325">Glycoprotein</keyword>
<evidence type="ECO:0000256" key="4">
    <source>
        <dbReference type="ARBA" id="ARBA00011738"/>
    </source>
</evidence>
<dbReference type="InterPro" id="IPR008979">
    <property type="entry name" value="Galactose-bd-like_sf"/>
</dbReference>
<evidence type="ECO:0000313" key="18">
    <source>
        <dbReference type="Proteomes" id="UP000273145"/>
    </source>
</evidence>
<proteinExistence type="inferred from homology"/>
<organism evidence="17 18">
    <name type="scientific">Paenibacillus lentus</name>
    <dbReference type="NCBI Taxonomy" id="1338368"/>
    <lineage>
        <taxon>Bacteria</taxon>
        <taxon>Bacillati</taxon>
        <taxon>Bacillota</taxon>
        <taxon>Bacilli</taxon>
        <taxon>Bacillales</taxon>
        <taxon>Paenibacillaceae</taxon>
        <taxon>Paenibacillus</taxon>
    </lineage>
</organism>
<comment type="catalytic activity">
    <reaction evidence="1">
        <text>Hydrolysis of terminal, non-reducing beta-D-mannose residues in beta-D-mannosides.</text>
        <dbReference type="EC" id="3.2.1.25"/>
    </reaction>
</comment>
<evidence type="ECO:0000256" key="5">
    <source>
        <dbReference type="ARBA" id="ARBA00012754"/>
    </source>
</evidence>
<dbReference type="GO" id="GO:0006516">
    <property type="term" value="P:glycoprotein catabolic process"/>
    <property type="evidence" value="ECO:0007669"/>
    <property type="project" value="TreeGrafter"/>
</dbReference>
<dbReference type="Pfam" id="PF22666">
    <property type="entry name" value="Glyco_hydro_2_N2"/>
    <property type="match status" value="1"/>
</dbReference>
<dbReference type="PANTHER" id="PTHR43730">
    <property type="entry name" value="BETA-MANNOSIDASE"/>
    <property type="match status" value="1"/>
</dbReference>
<dbReference type="KEGG" id="plen:EIM92_09190"/>
<dbReference type="FunFam" id="3.20.20.80:FF:000050">
    <property type="entry name" value="Beta-mannosidase B"/>
    <property type="match status" value="1"/>
</dbReference>
<evidence type="ECO:0000256" key="2">
    <source>
        <dbReference type="ARBA" id="ARBA00004613"/>
    </source>
</evidence>
<dbReference type="Pfam" id="PF00703">
    <property type="entry name" value="Glyco_hydro_2"/>
    <property type="match status" value="1"/>
</dbReference>
<dbReference type="Pfam" id="PF17753">
    <property type="entry name" value="Ig_mannosidase"/>
    <property type="match status" value="1"/>
</dbReference>
<evidence type="ECO:0000256" key="1">
    <source>
        <dbReference type="ARBA" id="ARBA00000829"/>
    </source>
</evidence>
<feature type="domain" description="Beta-mannosidase Ig-fold" evidence="14">
    <location>
        <begin position="776"/>
        <end position="834"/>
    </location>
</feature>
<dbReference type="OrthoDB" id="9801077at2"/>
<evidence type="ECO:0000256" key="11">
    <source>
        <dbReference type="ARBA" id="ARBA00041069"/>
    </source>
</evidence>
<name>A0A3Q8S4L1_9BACL</name>
<dbReference type="Gene3D" id="3.20.20.80">
    <property type="entry name" value="Glycosidases"/>
    <property type="match status" value="1"/>
</dbReference>
<comment type="subunit">
    <text evidence="4">Homodimer.</text>
</comment>
<feature type="domain" description="Beta-mannosidase-like galactose-binding" evidence="16">
    <location>
        <begin position="28"/>
        <end position="185"/>
    </location>
</feature>
<keyword evidence="7 17" id="KW-0378">Hydrolase</keyword>
<accession>A0A3Q8S4L1</accession>
<protein>
    <recommendedName>
        <fullName evidence="11">Beta-mannosidase B</fullName>
        <ecNumber evidence="5">3.2.1.25</ecNumber>
    </recommendedName>
    <alternativeName>
        <fullName evidence="12">Mannanase B</fullName>
    </alternativeName>
</protein>
<dbReference type="PANTHER" id="PTHR43730:SF1">
    <property type="entry name" value="BETA-MANNOSIDASE"/>
    <property type="match status" value="1"/>
</dbReference>
<evidence type="ECO:0000256" key="8">
    <source>
        <dbReference type="ARBA" id="ARBA00023180"/>
    </source>
</evidence>
<dbReference type="InterPro" id="IPR017853">
    <property type="entry name" value="GH"/>
</dbReference>
<keyword evidence="18" id="KW-1185">Reference proteome</keyword>
<evidence type="ECO:0000259" key="13">
    <source>
        <dbReference type="Pfam" id="PF00703"/>
    </source>
</evidence>
<evidence type="ECO:0000256" key="6">
    <source>
        <dbReference type="ARBA" id="ARBA00022525"/>
    </source>
</evidence>
<gene>
    <name evidence="17" type="ORF">EIM92_09190</name>
</gene>
<sequence>MELEGLWQLQHFDVGQVKPMDIASPGLDDRFWITAQVPGDVHSALIERNIIDDPYFGHNDAKSRWIEQKEWWYRIGFDYTWPEGEDDHQLELTFGGLDTYATIYVNGHEIGATSNMLMAHTFNVTRVMRRGWNCIAVKFDPLHLHHQDKEQFQWSSYTKERPWIRKAAMNYGWDWGPRMVTVGIWGKVTIERRIRAKIDGVYARTITADQAQATVRVDVDVKAYRNKRLSYGANSLYGTLSQLPQMECEIRLLSESGDEVASSRQPVEGKKVTKDLHVDAPRYWWTHDLGEPYLYNLEVRLFVGGQQVDFYQQRFGIRTIELELHNEAGESSFAFVLNGVKLFAKGANWIPVDHFIGAAPDQRYRHLIELAVDCNMNMLRVWAGGIYEKDVFYDECDRLGVLVWQDFAFANALFPDFNRDFMDNVRAEVIYNVKRLRNRASLALWCGNNEIDWLYDMKSSGGDITCPFYGESIYHELIPEVLEELDGSRAYWPSSPFGGNDANDPDIGDRHNWQVWHGSVYPRKSGEAPLLDYSVEGVTFKNYKKDFTLFSSEFGMHASANRHTLEKNIPEGEFYWGSVEMAYRNKDTNHQKGILLMEGYTGIPQTIEEYMKFSMLTQAEGLKYGIEHYRRNKRRTSGTLVWQLNDSWPGTSWSVIDYELLPKASYYYMKKFYHPLLLSIHHDAGQPLQIWVVNDTLEAYEGKVVLKVYDYAGTEVYSQEFPAVLPGNAAVQLGSLVESEVLGGRPANEVVVKLSSEGFVAPSNLYYLRDQKDLDLPPASLQVEIDEQEQRVSITAKDHLARMVVLDLPQGHVRFSDNYFDLLPGESKTVHIRHLDGGTVLLDQLQVSMLNG</sequence>
<evidence type="ECO:0000256" key="9">
    <source>
        <dbReference type="ARBA" id="ARBA00023295"/>
    </source>
</evidence>
<dbReference type="GO" id="GO:0005576">
    <property type="term" value="C:extracellular region"/>
    <property type="evidence" value="ECO:0007669"/>
    <property type="project" value="UniProtKB-SubCell"/>
</dbReference>
<dbReference type="InterPro" id="IPR041625">
    <property type="entry name" value="Beta-mannosidase_Ig"/>
</dbReference>
<evidence type="ECO:0000259" key="14">
    <source>
        <dbReference type="Pfam" id="PF17753"/>
    </source>
</evidence>
<feature type="domain" description="Mannosidase Ig/CBM-like" evidence="15">
    <location>
        <begin position="688"/>
        <end position="773"/>
    </location>
</feature>
<feature type="domain" description="Glycoside hydrolase family 2 immunoglobulin-like beta-sandwich" evidence="13">
    <location>
        <begin position="197"/>
        <end position="318"/>
    </location>
</feature>
<dbReference type="AlphaFoldDB" id="A0A3Q8S4L1"/>
<dbReference type="GO" id="GO:0005975">
    <property type="term" value="P:carbohydrate metabolic process"/>
    <property type="evidence" value="ECO:0007669"/>
    <property type="project" value="InterPro"/>
</dbReference>
<reference evidence="17 18" key="1">
    <citation type="submission" date="2018-11" db="EMBL/GenBank/DDBJ databases">
        <title>Genome sequencing of Paenibacillus lentus DSM25539(T).</title>
        <authorList>
            <person name="Kook J.-K."/>
            <person name="Park S.-N."/>
            <person name="Lim Y.K."/>
        </authorList>
    </citation>
    <scope>NUCLEOTIDE SEQUENCE [LARGE SCALE GENOMIC DNA]</scope>
    <source>
        <strain evidence="17 18">DSM 25539</strain>
    </source>
</reference>
<dbReference type="Gene3D" id="2.60.40.10">
    <property type="entry name" value="Immunoglobulins"/>
    <property type="match status" value="3"/>
</dbReference>
<evidence type="ECO:0000259" key="16">
    <source>
        <dbReference type="Pfam" id="PF22666"/>
    </source>
</evidence>
<dbReference type="SUPFAM" id="SSF49303">
    <property type="entry name" value="beta-Galactosidase/glucuronidase domain"/>
    <property type="match status" value="3"/>
</dbReference>
<dbReference type="Pfam" id="PF17786">
    <property type="entry name" value="Mannosidase_ig"/>
    <property type="match status" value="1"/>
</dbReference>
<comment type="pathway">
    <text evidence="3">Glycan metabolism; N-glycan degradation.</text>
</comment>
<evidence type="ECO:0000259" key="15">
    <source>
        <dbReference type="Pfam" id="PF17786"/>
    </source>
</evidence>
<dbReference type="SUPFAM" id="SSF49785">
    <property type="entry name" value="Galactose-binding domain-like"/>
    <property type="match status" value="1"/>
</dbReference>
<dbReference type="InterPro" id="IPR013783">
    <property type="entry name" value="Ig-like_fold"/>
</dbReference>
<comment type="subcellular location">
    <subcellularLocation>
        <location evidence="2">Secreted</location>
    </subcellularLocation>
</comment>
<dbReference type="RefSeq" id="WP_125082391.1">
    <property type="nucleotide sequence ID" value="NZ_CP034248.1"/>
</dbReference>
<dbReference type="Proteomes" id="UP000273145">
    <property type="component" value="Chromosome"/>
</dbReference>
<evidence type="ECO:0000313" key="17">
    <source>
        <dbReference type="EMBL" id="AZK46330.1"/>
    </source>
</evidence>
<comment type="similarity">
    <text evidence="10">Belongs to the glycosyl hydrolase 2 family. Beta-mannosidase B subfamily.</text>
</comment>
<evidence type="ECO:0000256" key="7">
    <source>
        <dbReference type="ARBA" id="ARBA00022801"/>
    </source>
</evidence>
<dbReference type="InterPro" id="IPR006102">
    <property type="entry name" value="Ig-like_GH2"/>
</dbReference>